<gene>
    <name evidence="6" type="ordered locus">Desti_5123</name>
</gene>
<sequence length="225" mass="25354">MGLVRNTAPRITSRLWIIFLCLFPTAVFSWSGKCVAVTDGDTISVMHHDTAEKIRLYGIDCPEGHQAFGNRAKHFTSNMVFGKLVEIEPVATDRYGRTVAWVIVDGKSVNKELVRAGMAWWFQKYAPDDSQIRELEKQARNARVGLWGDPNPVPPWEFRRPQSLHKKIKEAIQANNSIIYHGNIKSQVFHGPSCKAYDCKNCVVNFNSRESAISAGYKPCGTCRP</sequence>
<dbReference type="GO" id="GO:0006355">
    <property type="term" value="P:regulation of DNA-templated transcription"/>
    <property type="evidence" value="ECO:0007669"/>
    <property type="project" value="InterPro"/>
</dbReference>
<dbReference type="Pfam" id="PF00565">
    <property type="entry name" value="SNase"/>
    <property type="match status" value="1"/>
</dbReference>
<keyword evidence="2" id="KW-0255">Endonuclease</keyword>
<evidence type="ECO:0000256" key="2">
    <source>
        <dbReference type="ARBA" id="ARBA00022759"/>
    </source>
</evidence>
<keyword evidence="4" id="KW-0010">Activator</keyword>
<dbReference type="InterPro" id="IPR002071">
    <property type="entry name" value="Thermonucl_AS"/>
</dbReference>
<dbReference type="eggNOG" id="COG2169">
    <property type="taxonomic scope" value="Bacteria"/>
</dbReference>
<dbReference type="CDD" id="cd00175">
    <property type="entry name" value="SNc"/>
    <property type="match status" value="1"/>
</dbReference>
<dbReference type="PROSITE" id="PS50830">
    <property type="entry name" value="TNASE_3"/>
    <property type="match status" value="1"/>
</dbReference>
<evidence type="ECO:0000256" key="4">
    <source>
        <dbReference type="ARBA" id="ARBA00023159"/>
    </source>
</evidence>
<dbReference type="KEGG" id="dti:Desti_5123"/>
<accession>I4CDT7</accession>
<dbReference type="InterPro" id="IPR035437">
    <property type="entry name" value="SNase_OB-fold_sf"/>
</dbReference>
<keyword evidence="1" id="KW-0540">Nuclease</keyword>
<keyword evidence="3" id="KW-0378">Hydrolase</keyword>
<evidence type="ECO:0000259" key="5">
    <source>
        <dbReference type="PROSITE" id="PS50830"/>
    </source>
</evidence>
<dbReference type="GO" id="GO:0004519">
    <property type="term" value="F:endonuclease activity"/>
    <property type="evidence" value="ECO:0007669"/>
    <property type="project" value="UniProtKB-KW"/>
</dbReference>
<dbReference type="GO" id="GO:0003677">
    <property type="term" value="F:DNA binding"/>
    <property type="evidence" value="ECO:0007669"/>
    <property type="project" value="InterPro"/>
</dbReference>
<dbReference type="GO" id="GO:0008168">
    <property type="term" value="F:methyltransferase activity"/>
    <property type="evidence" value="ECO:0007669"/>
    <property type="project" value="InterPro"/>
</dbReference>
<dbReference type="PANTHER" id="PTHR12302:SF3">
    <property type="entry name" value="SERINE_THREONINE-PROTEIN KINASE 31"/>
    <property type="match status" value="1"/>
</dbReference>
<feature type="domain" description="TNase-like" evidence="5">
    <location>
        <begin position="28"/>
        <end position="149"/>
    </location>
</feature>
<dbReference type="InterPro" id="IPR016071">
    <property type="entry name" value="Staphylococal_nuclease_OB-fold"/>
</dbReference>
<name>I4CDT7_DESTA</name>
<keyword evidence="7" id="KW-1185">Reference proteome</keyword>
<proteinExistence type="predicted"/>
<dbReference type="HOGENOM" id="CLU_046484_7_0_7"/>
<dbReference type="SUPFAM" id="SSF57884">
    <property type="entry name" value="Ada DNA repair protein, N-terminal domain (N-Ada 10)"/>
    <property type="match status" value="1"/>
</dbReference>
<dbReference type="GO" id="GO:0008270">
    <property type="term" value="F:zinc ion binding"/>
    <property type="evidence" value="ECO:0007669"/>
    <property type="project" value="InterPro"/>
</dbReference>
<evidence type="ECO:0000256" key="1">
    <source>
        <dbReference type="ARBA" id="ARBA00022722"/>
    </source>
</evidence>
<dbReference type="GO" id="GO:0016787">
    <property type="term" value="F:hydrolase activity"/>
    <property type="evidence" value="ECO:0007669"/>
    <property type="project" value="UniProtKB-KW"/>
</dbReference>
<dbReference type="InterPro" id="IPR035451">
    <property type="entry name" value="Ada-like_dom_sf"/>
</dbReference>
<evidence type="ECO:0000313" key="6">
    <source>
        <dbReference type="EMBL" id="AFM27728.1"/>
    </source>
</evidence>
<dbReference type="GO" id="GO:0006281">
    <property type="term" value="P:DNA repair"/>
    <property type="evidence" value="ECO:0007669"/>
    <property type="project" value="InterPro"/>
</dbReference>
<protein>
    <submittedName>
        <fullName evidence="6">Micrococcal nuclease-like nuclease</fullName>
    </submittedName>
</protein>
<dbReference type="PROSITE" id="PS01123">
    <property type="entry name" value="TNASE_1"/>
    <property type="match status" value="1"/>
</dbReference>
<dbReference type="EMBL" id="CP003360">
    <property type="protein sequence ID" value="AFM27728.1"/>
    <property type="molecule type" value="Genomic_DNA"/>
</dbReference>
<dbReference type="RefSeq" id="WP_014812830.1">
    <property type="nucleotide sequence ID" value="NC_018025.1"/>
</dbReference>
<dbReference type="eggNOG" id="COG1525">
    <property type="taxonomic scope" value="Bacteria"/>
</dbReference>
<dbReference type="PANTHER" id="PTHR12302">
    <property type="entry name" value="EBNA2 BINDING PROTEIN P100"/>
    <property type="match status" value="1"/>
</dbReference>
<evidence type="ECO:0000313" key="7">
    <source>
        <dbReference type="Proteomes" id="UP000006055"/>
    </source>
</evidence>
<organism evidence="6 7">
    <name type="scientific">Desulfomonile tiedjei (strain ATCC 49306 / DSM 6799 / DCB-1)</name>
    <dbReference type="NCBI Taxonomy" id="706587"/>
    <lineage>
        <taxon>Bacteria</taxon>
        <taxon>Pseudomonadati</taxon>
        <taxon>Thermodesulfobacteriota</taxon>
        <taxon>Desulfomonilia</taxon>
        <taxon>Desulfomonilales</taxon>
        <taxon>Desulfomonilaceae</taxon>
        <taxon>Desulfomonile</taxon>
    </lineage>
</organism>
<dbReference type="STRING" id="706587.Desti_5123"/>
<dbReference type="SMART" id="SM00318">
    <property type="entry name" value="SNc"/>
    <property type="match status" value="1"/>
</dbReference>
<reference evidence="7" key="1">
    <citation type="submission" date="2012-06" db="EMBL/GenBank/DDBJ databases">
        <title>Complete sequence of chromosome of Desulfomonile tiedjei DSM 6799.</title>
        <authorList>
            <person name="Lucas S."/>
            <person name="Copeland A."/>
            <person name="Lapidus A."/>
            <person name="Glavina del Rio T."/>
            <person name="Dalin E."/>
            <person name="Tice H."/>
            <person name="Bruce D."/>
            <person name="Goodwin L."/>
            <person name="Pitluck S."/>
            <person name="Peters L."/>
            <person name="Ovchinnikova G."/>
            <person name="Zeytun A."/>
            <person name="Lu M."/>
            <person name="Kyrpides N."/>
            <person name="Mavromatis K."/>
            <person name="Ivanova N."/>
            <person name="Brettin T."/>
            <person name="Detter J.C."/>
            <person name="Han C."/>
            <person name="Larimer F."/>
            <person name="Land M."/>
            <person name="Hauser L."/>
            <person name="Markowitz V."/>
            <person name="Cheng J.-F."/>
            <person name="Hugenholtz P."/>
            <person name="Woyke T."/>
            <person name="Wu D."/>
            <person name="Spring S."/>
            <person name="Schroeder M."/>
            <person name="Brambilla E."/>
            <person name="Klenk H.-P."/>
            <person name="Eisen J.A."/>
        </authorList>
    </citation>
    <scope>NUCLEOTIDE SEQUENCE [LARGE SCALE GENOMIC DNA]</scope>
    <source>
        <strain evidence="7">ATCC 49306 / DSM 6799 / DCB-1</strain>
    </source>
</reference>
<dbReference type="InterPro" id="IPR004026">
    <property type="entry name" value="Ada_DNA_repair_Zn-bd"/>
</dbReference>
<dbReference type="Gene3D" id="2.40.50.90">
    <property type="match status" value="1"/>
</dbReference>
<dbReference type="SUPFAM" id="SSF50199">
    <property type="entry name" value="Staphylococcal nuclease"/>
    <property type="match status" value="1"/>
</dbReference>
<dbReference type="OrthoDB" id="9805504at2"/>
<dbReference type="Gene3D" id="3.40.10.10">
    <property type="entry name" value="DNA Methylphosphotriester Repair Domain"/>
    <property type="match status" value="1"/>
</dbReference>
<dbReference type="Pfam" id="PF02805">
    <property type="entry name" value="Ada_Zn_binding"/>
    <property type="match status" value="1"/>
</dbReference>
<dbReference type="Proteomes" id="UP000006055">
    <property type="component" value="Chromosome"/>
</dbReference>
<evidence type="ECO:0000256" key="3">
    <source>
        <dbReference type="ARBA" id="ARBA00022801"/>
    </source>
</evidence>
<dbReference type="AlphaFoldDB" id="I4CDT7"/>